<name>A0A8J5CL40_CHIOP</name>
<reference evidence="2" key="1">
    <citation type="submission" date="2020-07" db="EMBL/GenBank/DDBJ databases">
        <title>The High-quality genome of the commercially important snow crab, Chionoecetes opilio.</title>
        <authorList>
            <person name="Jeong J.-H."/>
            <person name="Ryu S."/>
        </authorList>
    </citation>
    <scope>NUCLEOTIDE SEQUENCE</scope>
    <source>
        <strain evidence="2">MADBK_172401_WGS</strain>
        <tissue evidence="2">Digestive gland</tissue>
    </source>
</reference>
<evidence type="ECO:0000313" key="3">
    <source>
        <dbReference type="Proteomes" id="UP000770661"/>
    </source>
</evidence>
<organism evidence="2 3">
    <name type="scientific">Chionoecetes opilio</name>
    <name type="common">Atlantic snow crab</name>
    <name type="synonym">Cancer opilio</name>
    <dbReference type="NCBI Taxonomy" id="41210"/>
    <lineage>
        <taxon>Eukaryota</taxon>
        <taxon>Metazoa</taxon>
        <taxon>Ecdysozoa</taxon>
        <taxon>Arthropoda</taxon>
        <taxon>Crustacea</taxon>
        <taxon>Multicrustacea</taxon>
        <taxon>Malacostraca</taxon>
        <taxon>Eumalacostraca</taxon>
        <taxon>Eucarida</taxon>
        <taxon>Decapoda</taxon>
        <taxon>Pleocyemata</taxon>
        <taxon>Brachyura</taxon>
        <taxon>Eubrachyura</taxon>
        <taxon>Majoidea</taxon>
        <taxon>Majidae</taxon>
        <taxon>Chionoecetes</taxon>
    </lineage>
</organism>
<evidence type="ECO:0000313" key="2">
    <source>
        <dbReference type="EMBL" id="KAG0711797.1"/>
    </source>
</evidence>
<gene>
    <name evidence="2" type="ORF">GWK47_019842</name>
</gene>
<dbReference type="Proteomes" id="UP000770661">
    <property type="component" value="Unassembled WGS sequence"/>
</dbReference>
<keyword evidence="3" id="KW-1185">Reference proteome</keyword>
<dbReference type="EMBL" id="JACEEZ010023000">
    <property type="protein sequence ID" value="KAG0711797.1"/>
    <property type="molecule type" value="Genomic_DNA"/>
</dbReference>
<evidence type="ECO:0000256" key="1">
    <source>
        <dbReference type="SAM" id="MobiDB-lite"/>
    </source>
</evidence>
<comment type="caution">
    <text evidence="2">The sequence shown here is derived from an EMBL/GenBank/DDBJ whole genome shotgun (WGS) entry which is preliminary data.</text>
</comment>
<proteinExistence type="predicted"/>
<protein>
    <submittedName>
        <fullName evidence="2">Uncharacterized protein</fullName>
    </submittedName>
</protein>
<dbReference type="AlphaFoldDB" id="A0A8J5CL40"/>
<feature type="region of interest" description="Disordered" evidence="1">
    <location>
        <begin position="73"/>
        <end position="115"/>
    </location>
</feature>
<sequence>MTSTRRHPEDPDDAGFILQRKRFRVTKPSSQQSGATSAERPIPVWRVVRHVDFPSPYQLSVVGRRVRLALKVESPPPGSSLLGGRLRPPRPPPPRKWGWPTKGHVLAKGGKTPQRGKKVPFFGIPHWSPGPCIGHPLGFGGAV</sequence>
<accession>A0A8J5CL40</accession>